<reference evidence="3 4" key="1">
    <citation type="submission" date="2015-09" db="EMBL/GenBank/DDBJ databases">
        <title>Genome announcement of multiple Pseudomonas syringae strains.</title>
        <authorList>
            <person name="Thakur S."/>
            <person name="Wang P.W."/>
            <person name="Gong Y."/>
            <person name="Weir B.S."/>
            <person name="Guttman D.S."/>
        </authorList>
    </citation>
    <scope>NUCLEOTIDE SEQUENCE [LARGE SCALE GENOMIC DNA]</scope>
    <source>
        <strain evidence="3 4">ICMP2802</strain>
    </source>
</reference>
<comment type="caution">
    <text evidence="3">The sequence shown here is derived from an EMBL/GenBank/DDBJ whole genome shotgun (WGS) entry which is preliminary data.</text>
</comment>
<feature type="compositionally biased region" description="Polar residues" evidence="1">
    <location>
        <begin position="1"/>
        <end position="15"/>
    </location>
</feature>
<dbReference type="CDD" id="cd14729">
    <property type="entry name" value="RtxA-like"/>
    <property type="match status" value="2"/>
</dbReference>
<accession>A0A0L8INH4</accession>
<protein>
    <submittedName>
        <fullName evidence="3">Putative type III effector HolPtoACPsy</fullName>
    </submittedName>
</protein>
<gene>
    <name evidence="3" type="ORF">ALO91_04419</name>
</gene>
<dbReference type="SUPFAM" id="SSF159501">
    <property type="entry name" value="EreA/ChaN-like"/>
    <property type="match status" value="2"/>
</dbReference>
<dbReference type="InterPro" id="IPR046673">
    <property type="entry name" value="ToxA_N"/>
</dbReference>
<evidence type="ECO:0000313" key="4">
    <source>
        <dbReference type="Proteomes" id="UP000050297"/>
    </source>
</evidence>
<evidence type="ECO:0000259" key="2">
    <source>
        <dbReference type="Pfam" id="PF20178"/>
    </source>
</evidence>
<organism evidence="3 4">
    <name type="scientific">Pseudomonas syringae pv. aceris</name>
    <dbReference type="NCBI Taxonomy" id="199198"/>
    <lineage>
        <taxon>Bacteria</taxon>
        <taxon>Pseudomonadati</taxon>
        <taxon>Pseudomonadota</taxon>
        <taxon>Gammaproteobacteria</taxon>
        <taxon>Pseudomonadales</taxon>
        <taxon>Pseudomonadaceae</taxon>
        <taxon>Pseudomonas</taxon>
        <taxon>Pseudomonas syringae</taxon>
    </lineage>
</organism>
<dbReference type="Gene3D" id="3.40.50.11550">
    <property type="match status" value="2"/>
</dbReference>
<dbReference type="PATRIC" id="fig|199198.4.peg.2075"/>
<proteinExistence type="predicted"/>
<feature type="region of interest" description="Disordered" evidence="1">
    <location>
        <begin position="1"/>
        <end position="20"/>
    </location>
</feature>
<evidence type="ECO:0000256" key="1">
    <source>
        <dbReference type="SAM" id="MobiDB-lite"/>
    </source>
</evidence>
<feature type="domain" description="Dermonecrotic toxin N-terminal" evidence="2">
    <location>
        <begin position="709"/>
        <end position="922"/>
    </location>
</feature>
<sequence>MTQTPPSLDFNLSTPSPVPMTPSDTWAGASAALKRLDELRTLLARELDALPRAGEALLSALDGADVSERELQIFGLLQQIDDYWTDPGETGESRRDRLLPALQRSLHDEARVRIHERDLDSGYLACLPDSPDSPDQEGPALAYSTVRVQLHDDEQIEMAGVLVISQDQGRTLLMLPGLGISGFATQAMLVATLVQWLNTPTLRDALLSNAQRQHQERLTEILQDADLYLEPFTAADVQLQPVVTTAPFIHAFDRLLNKQRNDIRYACEQPGTADRLKRQSLIQQAIDMPGLFGPAAMLELRELTNRRRQYQRNLPEWMKIASAADLQTYALHLQRYDAAHTAMLSVLGSAASPERFAEMQLRTRLANDLGHDLDPRDLTIDTRRTLPATSETYRVTLPLTELALYGLHPDDETAGSDFLDQTLITLDGQPLDAAYSDLNPAYLARVIDELDLRAVFGDFQRQAYQQEHNQQMLRALARVRLTTLGWAAKMQGHIRPDDFAIVAALTSAATGTPDPALRVQQIRLNDRNVMARLLVCRKQDAQGRTQRLIMFASEAPGQQYFKAFDTDTQLLHEVVGWTASPAMTAWLLDQVEVAARPELAAQLTALREKPQPAKDFLQFIDHPDCETALRRFTDEQTRVLLSEQARHTPDWYLRASRAQRRELLALERAINGALDNYQAQAHTGVQSFKDYVHQRASQQLGKLLGVPAGTVDPDQIVITSERETQTYTDMLLKGYNDSIDPLSTSAATDATFSGPPGIDLSALSPAAVAGSVRGQWLADEYIALIRNTLLNSENDGYAYRRQYSVMITQLQMKAAALRSLLKGHVEAAQYAWLTQSLDNAHLSDPASRERYPLYPLQIHVDKPLIASGLTDVDQLVIPSPLLTHIETVQGCLVILPTQIRHAALLYTPQAPDGIEFRLFSDFVSSLDSDGMIDYYKDRCRIKARRTLSFFLRDMQKGNANKPPVIPRAFIADVADTCFNRPLERRLRDVEETTTGRNDMLTKLIRVSVEIVATALTLPFPPASFAVGSLISLHDSGQALAALSAGDRERATNYMLSALLNGLGAGSDLLVGLKGLGGALHQLENSQHSTPVLRSFQRQPSLPRYEDLYPVELQEQVFLLGKPNVHGHAAIFQASHVASAPPLATGQFAAREIGGAWQPLLPLPPTAQRAPSGLRIDLAVDISLENVPRIAEGHAKGVHAINGKYYIQLSDQAFEVQYDAYWQYWQIIDPANPFAFFGKQPVRLNDQGQWLLVERQRLRGGGLDTPGTYRPLPEQASASSSSLNTLSDYEMPSGMRAHLDIVINKEVFDPTGAGLDVYFETYFTEVRQTFTARREQLYQDAQAFFARFTPPPRPTLPAYGLPGSVDTLIKHIFSHSNGLVFSEAPKSVASKRLLLLNMPLLAEQRVEVLYIEHLLTDKHLRKLARYRQLGKKSRSGSHELKYYLQETNRGALNNASSEFDYYHLIKAAHRYGIEVRPFSSSISYPFLGHTVLSAADDPAAAMKMSNFFGHRLINHDIEPASARRWVALLDQKLATTHDQVPGIAEMQGAVSVQVQDIPAGRPTRIRQGAGEAHENTPSHCDFSIAFADPTLPARPLPPATALDNTLIRELGDPTAIAEGERWAGEYGFVLDENHTWLRVEADDWSVDRPMTAIQQSLTDATYEMPPDTRTTLHRLANFEKKGLDMEYFFEDIELDTVRNTFDLRRKNLQKDAASISAAQLPPRPTLPAIEPQTSTAGLLETLYRHTEGLVIGESHSSVASKKLIIDNLPLLSQQNVTTLYMEHLLSDLHQADLDRFLETGQMSKTLLHDLKTLDRGHHTDPNGAYTFEQLVIRARQQGLEIRAIDCASSYHLKGIAEDEPLIRQQMMNYFASRTIRRHQDVMGSHKWIALVGNSHSNTYQGVVPGIAELEGGIGLRVVDVAPGHSRGITLDQGELVSGGIADDKVYIKADYRVEMEVPRPQPARLPSIEKRLSRPGMFLVQEGEGNLQTIVHRARDTWIHRTPVLRNAEGKLYIERLRWPRIHLKPFDDIDALVAALEAMNLTRAT</sequence>
<dbReference type="RefSeq" id="WP_053275753.1">
    <property type="nucleotide sequence ID" value="NZ_LGAR01000133.1"/>
</dbReference>
<dbReference type="Pfam" id="PF20178">
    <property type="entry name" value="ToxA_N"/>
    <property type="match status" value="2"/>
</dbReference>
<dbReference type="Proteomes" id="UP000050297">
    <property type="component" value="Unassembled WGS sequence"/>
</dbReference>
<feature type="domain" description="Dermonecrotic toxin N-terminal" evidence="2">
    <location>
        <begin position="351"/>
        <end position="584"/>
    </location>
</feature>
<name>A0A0L8INH4_PSESX</name>
<evidence type="ECO:0000313" key="3">
    <source>
        <dbReference type="EMBL" id="KPW06045.1"/>
    </source>
</evidence>
<dbReference type="EMBL" id="LJPM01000674">
    <property type="protein sequence ID" value="KPW06045.1"/>
    <property type="molecule type" value="Genomic_DNA"/>
</dbReference>